<keyword evidence="1" id="KW-0863">Zinc-finger</keyword>
<dbReference type="InterPro" id="IPR001841">
    <property type="entry name" value="Znf_RING"/>
</dbReference>
<reference evidence="3 4" key="1">
    <citation type="submission" date="2023-05" db="EMBL/GenBank/DDBJ databases">
        <title>A 100% complete, gapless, phased diploid assembly of the Scenedesmus obliquus UTEX 3031 genome.</title>
        <authorList>
            <person name="Biondi T.C."/>
            <person name="Hanschen E.R."/>
            <person name="Kwon T."/>
            <person name="Eng W."/>
            <person name="Kruse C.P.S."/>
            <person name="Koehler S.I."/>
            <person name="Kunde Y."/>
            <person name="Gleasner C.D."/>
            <person name="You Mak K.T."/>
            <person name="Polle J."/>
            <person name="Hovde B.T."/>
            <person name="Starkenburg S.R."/>
        </authorList>
    </citation>
    <scope>NUCLEOTIDE SEQUENCE [LARGE SCALE GENOMIC DNA]</scope>
    <source>
        <strain evidence="3 4">DOE0152z</strain>
    </source>
</reference>
<proteinExistence type="predicted"/>
<protein>
    <recommendedName>
        <fullName evidence="2">RING-type domain-containing protein</fullName>
    </recommendedName>
</protein>
<name>A0ABY8TUY3_TETOB</name>
<dbReference type="PROSITE" id="PS50089">
    <property type="entry name" value="ZF_RING_2"/>
    <property type="match status" value="1"/>
</dbReference>
<evidence type="ECO:0000256" key="1">
    <source>
        <dbReference type="PROSITE-ProRule" id="PRU00175"/>
    </source>
</evidence>
<keyword evidence="1" id="KW-0862">Zinc</keyword>
<evidence type="ECO:0000313" key="3">
    <source>
        <dbReference type="EMBL" id="WIA12203.1"/>
    </source>
</evidence>
<sequence>MTTLSGSEFQFTTPQCPPDGWGWVIVELRDLAAAGADASSGSGASAPGAEVQAPEAVAAKAKALLAECARLRRVAADGAHAVFEQVVLAQAAAALDPKDKCNLCENATAVATAEGVFGCGCHGFNFCTGCLVECSVTHDWHSCPTCRKSKRARTA</sequence>
<keyword evidence="4" id="KW-1185">Reference proteome</keyword>
<dbReference type="Proteomes" id="UP001244341">
    <property type="component" value="Chromosome 3b"/>
</dbReference>
<organism evidence="3 4">
    <name type="scientific">Tetradesmus obliquus</name>
    <name type="common">Green alga</name>
    <name type="synonym">Acutodesmus obliquus</name>
    <dbReference type="NCBI Taxonomy" id="3088"/>
    <lineage>
        <taxon>Eukaryota</taxon>
        <taxon>Viridiplantae</taxon>
        <taxon>Chlorophyta</taxon>
        <taxon>core chlorophytes</taxon>
        <taxon>Chlorophyceae</taxon>
        <taxon>CS clade</taxon>
        <taxon>Sphaeropleales</taxon>
        <taxon>Scenedesmaceae</taxon>
        <taxon>Tetradesmus</taxon>
    </lineage>
</organism>
<gene>
    <name evidence="3" type="ORF">OEZ85_012272</name>
</gene>
<accession>A0ABY8TUY3</accession>
<evidence type="ECO:0000313" key="4">
    <source>
        <dbReference type="Proteomes" id="UP001244341"/>
    </source>
</evidence>
<dbReference type="EMBL" id="CP126210">
    <property type="protein sequence ID" value="WIA12203.1"/>
    <property type="molecule type" value="Genomic_DNA"/>
</dbReference>
<feature type="domain" description="RING-type" evidence="2">
    <location>
        <begin position="101"/>
        <end position="147"/>
    </location>
</feature>
<evidence type="ECO:0000259" key="2">
    <source>
        <dbReference type="PROSITE" id="PS50089"/>
    </source>
</evidence>
<keyword evidence="1" id="KW-0479">Metal-binding</keyword>